<dbReference type="STRING" id="1182545.A0A072PNZ2"/>
<dbReference type="HOGENOM" id="CLU_035244_1_0_1"/>
<dbReference type="InterPro" id="IPR046368">
    <property type="entry name" value="Tag1"/>
</dbReference>
<dbReference type="PANTHER" id="PTHR35895">
    <property type="entry name" value="CHROMOSOME 16, WHOLE GENOME SHOTGUN SEQUENCE"/>
    <property type="match status" value="1"/>
</dbReference>
<protein>
    <submittedName>
        <fullName evidence="2">Uncharacterized protein</fullName>
    </submittedName>
</protein>
<dbReference type="VEuPathDB" id="FungiDB:A1O9_02638"/>
<dbReference type="EMBL" id="AMGV01000002">
    <property type="protein sequence ID" value="KEF61073.1"/>
    <property type="molecule type" value="Genomic_DNA"/>
</dbReference>
<dbReference type="GeneID" id="25277579"/>
<dbReference type="Proteomes" id="UP000027920">
    <property type="component" value="Unassembled WGS sequence"/>
</dbReference>
<sequence length="352" mass="38343">MATEAPKENGTTHVEDDGVTKKTTLGQKLKRHCARFWWLHALILIAVVLVIVLPIIYVGYPRLSQKEVNKSVLNITSMSLSDPAPDAFSLELNSVLTTTSKYHPELAAFNGSLHLKDSDAAFAYLDIPEVKADNGTESHVNQRVQIADMTEFTKYTMTVLGTEEFSIYLKGRGGLQQGGLPKTTVNYNKEITMQGKYPPTGLNSLKGFNLTEFNILTSEQEDGANANGTISIPNPSVVSVELGTVTLDMSVAGMPVGVATIQDLVLRPGNNLFEMRAVTNQTTVVTMIFTDYKDGILPIDVVGNSTTFKNQSLPYYEKALQSNKLRLNLDVIDALERAGLAGLLGINTTTKA</sequence>
<keyword evidence="1" id="KW-0812">Transmembrane</keyword>
<feature type="transmembrane region" description="Helical" evidence="1">
    <location>
        <begin position="36"/>
        <end position="60"/>
    </location>
</feature>
<proteinExistence type="predicted"/>
<comment type="caution">
    <text evidence="2">The sequence shown here is derived from an EMBL/GenBank/DDBJ whole genome shotgun (WGS) entry which is preliminary data.</text>
</comment>
<organism evidence="2 3">
    <name type="scientific">Exophiala aquamarina CBS 119918</name>
    <dbReference type="NCBI Taxonomy" id="1182545"/>
    <lineage>
        <taxon>Eukaryota</taxon>
        <taxon>Fungi</taxon>
        <taxon>Dikarya</taxon>
        <taxon>Ascomycota</taxon>
        <taxon>Pezizomycotina</taxon>
        <taxon>Eurotiomycetes</taxon>
        <taxon>Chaetothyriomycetidae</taxon>
        <taxon>Chaetothyriales</taxon>
        <taxon>Herpotrichiellaceae</taxon>
        <taxon>Exophiala</taxon>
    </lineage>
</organism>
<evidence type="ECO:0000256" key="1">
    <source>
        <dbReference type="SAM" id="Phobius"/>
    </source>
</evidence>
<dbReference type="OrthoDB" id="10039566at2759"/>
<dbReference type="GO" id="GO:0000329">
    <property type="term" value="C:fungal-type vacuole membrane"/>
    <property type="evidence" value="ECO:0007669"/>
    <property type="project" value="InterPro"/>
</dbReference>
<keyword evidence="3" id="KW-1185">Reference proteome</keyword>
<dbReference type="PANTHER" id="PTHR35895:SF1">
    <property type="entry name" value="LIPID-BINDING SERUM GLYCOPROTEIN C-TERMINAL DOMAIN-CONTAINING PROTEIN"/>
    <property type="match status" value="1"/>
</dbReference>
<reference evidence="2 3" key="1">
    <citation type="submission" date="2013-03" db="EMBL/GenBank/DDBJ databases">
        <title>The Genome Sequence of Exophiala aquamarina CBS 119918.</title>
        <authorList>
            <consortium name="The Broad Institute Genomics Platform"/>
            <person name="Cuomo C."/>
            <person name="de Hoog S."/>
            <person name="Gorbushina A."/>
            <person name="Walker B."/>
            <person name="Young S.K."/>
            <person name="Zeng Q."/>
            <person name="Gargeya S."/>
            <person name="Fitzgerald M."/>
            <person name="Haas B."/>
            <person name="Abouelleil A."/>
            <person name="Allen A.W."/>
            <person name="Alvarado L."/>
            <person name="Arachchi H.M."/>
            <person name="Berlin A.M."/>
            <person name="Chapman S.B."/>
            <person name="Gainer-Dewar J."/>
            <person name="Goldberg J."/>
            <person name="Griggs A."/>
            <person name="Gujja S."/>
            <person name="Hansen M."/>
            <person name="Howarth C."/>
            <person name="Imamovic A."/>
            <person name="Ireland A."/>
            <person name="Larimer J."/>
            <person name="McCowan C."/>
            <person name="Murphy C."/>
            <person name="Pearson M."/>
            <person name="Poon T.W."/>
            <person name="Priest M."/>
            <person name="Roberts A."/>
            <person name="Saif S."/>
            <person name="Shea T."/>
            <person name="Sisk P."/>
            <person name="Sykes S."/>
            <person name="Wortman J."/>
            <person name="Nusbaum C."/>
            <person name="Birren B."/>
        </authorList>
    </citation>
    <scope>NUCLEOTIDE SEQUENCE [LARGE SCALE GENOMIC DNA]</scope>
    <source>
        <strain evidence="2 3">CBS 119918</strain>
    </source>
</reference>
<evidence type="ECO:0000313" key="2">
    <source>
        <dbReference type="EMBL" id="KEF61073.1"/>
    </source>
</evidence>
<dbReference type="RefSeq" id="XP_013263663.1">
    <property type="nucleotide sequence ID" value="XM_013408209.1"/>
</dbReference>
<gene>
    <name evidence="2" type="ORF">A1O9_02638</name>
</gene>
<evidence type="ECO:0000313" key="3">
    <source>
        <dbReference type="Proteomes" id="UP000027920"/>
    </source>
</evidence>
<dbReference type="AlphaFoldDB" id="A0A072PNZ2"/>
<keyword evidence="1" id="KW-0472">Membrane</keyword>
<name>A0A072PNZ2_9EURO</name>
<dbReference type="InterPro" id="IPR022185">
    <property type="entry name" value="DUF3712"/>
</dbReference>
<accession>A0A072PNZ2</accession>
<dbReference type="Pfam" id="PF12505">
    <property type="entry name" value="DUF3712"/>
    <property type="match status" value="1"/>
</dbReference>
<keyword evidence="1" id="KW-1133">Transmembrane helix</keyword>